<dbReference type="EMBL" id="JBBWWR010000020">
    <property type="protein sequence ID" value="KAK8940268.1"/>
    <property type="molecule type" value="Genomic_DNA"/>
</dbReference>
<reference evidence="1 2" key="1">
    <citation type="journal article" date="2022" name="Nat. Plants">
        <title>Genomes of leafy and leafless Platanthera orchids illuminate the evolution of mycoheterotrophy.</title>
        <authorList>
            <person name="Li M.H."/>
            <person name="Liu K.W."/>
            <person name="Li Z."/>
            <person name="Lu H.C."/>
            <person name="Ye Q.L."/>
            <person name="Zhang D."/>
            <person name="Wang J.Y."/>
            <person name="Li Y.F."/>
            <person name="Zhong Z.M."/>
            <person name="Liu X."/>
            <person name="Yu X."/>
            <person name="Liu D.K."/>
            <person name="Tu X.D."/>
            <person name="Liu B."/>
            <person name="Hao Y."/>
            <person name="Liao X.Y."/>
            <person name="Jiang Y.T."/>
            <person name="Sun W.H."/>
            <person name="Chen J."/>
            <person name="Chen Y.Q."/>
            <person name="Ai Y."/>
            <person name="Zhai J.W."/>
            <person name="Wu S.S."/>
            <person name="Zhou Z."/>
            <person name="Hsiao Y.Y."/>
            <person name="Wu W.L."/>
            <person name="Chen Y.Y."/>
            <person name="Lin Y.F."/>
            <person name="Hsu J.L."/>
            <person name="Li C.Y."/>
            <person name="Wang Z.W."/>
            <person name="Zhao X."/>
            <person name="Zhong W.Y."/>
            <person name="Ma X.K."/>
            <person name="Ma L."/>
            <person name="Huang J."/>
            <person name="Chen G.Z."/>
            <person name="Huang M.Z."/>
            <person name="Huang L."/>
            <person name="Peng D.H."/>
            <person name="Luo Y.B."/>
            <person name="Zou S.Q."/>
            <person name="Chen S.P."/>
            <person name="Lan S."/>
            <person name="Tsai W.C."/>
            <person name="Van de Peer Y."/>
            <person name="Liu Z.J."/>
        </authorList>
    </citation>
    <scope>NUCLEOTIDE SEQUENCE [LARGE SCALE GENOMIC DNA]</scope>
    <source>
        <strain evidence="1">Lor288</strain>
    </source>
</reference>
<name>A0ABR2LHJ5_9ASPA</name>
<evidence type="ECO:0000313" key="1">
    <source>
        <dbReference type="EMBL" id="KAK8940268.1"/>
    </source>
</evidence>
<gene>
    <name evidence="1" type="ORF">KSP40_PGU000097</name>
</gene>
<comment type="caution">
    <text evidence="1">The sequence shown here is derived from an EMBL/GenBank/DDBJ whole genome shotgun (WGS) entry which is preliminary data.</text>
</comment>
<proteinExistence type="predicted"/>
<sequence>MMGITKQKLGNEHEMSRNSLSHYSFFLGLFVAFTYHKNNQQYESEKEMKQV</sequence>
<protein>
    <recommendedName>
        <fullName evidence="3">Photosystem II protein L</fullName>
    </recommendedName>
</protein>
<organism evidence="1 2">
    <name type="scientific">Platanthera guangdongensis</name>
    <dbReference type="NCBI Taxonomy" id="2320717"/>
    <lineage>
        <taxon>Eukaryota</taxon>
        <taxon>Viridiplantae</taxon>
        <taxon>Streptophyta</taxon>
        <taxon>Embryophyta</taxon>
        <taxon>Tracheophyta</taxon>
        <taxon>Spermatophyta</taxon>
        <taxon>Magnoliopsida</taxon>
        <taxon>Liliopsida</taxon>
        <taxon>Asparagales</taxon>
        <taxon>Orchidaceae</taxon>
        <taxon>Orchidoideae</taxon>
        <taxon>Orchideae</taxon>
        <taxon>Orchidinae</taxon>
        <taxon>Platanthera</taxon>
    </lineage>
</organism>
<evidence type="ECO:0008006" key="3">
    <source>
        <dbReference type="Google" id="ProtNLM"/>
    </source>
</evidence>
<keyword evidence="2" id="KW-1185">Reference proteome</keyword>
<accession>A0ABR2LHJ5</accession>
<dbReference type="Proteomes" id="UP001412067">
    <property type="component" value="Unassembled WGS sequence"/>
</dbReference>
<evidence type="ECO:0000313" key="2">
    <source>
        <dbReference type="Proteomes" id="UP001412067"/>
    </source>
</evidence>